<dbReference type="EMBL" id="FQWZ01000003">
    <property type="protein sequence ID" value="SHG87675.1"/>
    <property type="molecule type" value="Genomic_DNA"/>
</dbReference>
<accession>A0A1M5NDZ1</accession>
<evidence type="ECO:0000313" key="1">
    <source>
        <dbReference type="EMBL" id="SHG87675.1"/>
    </source>
</evidence>
<dbReference type="AlphaFoldDB" id="A0A1M5NDZ1"/>
<reference evidence="1 2" key="1">
    <citation type="submission" date="2016-11" db="EMBL/GenBank/DDBJ databases">
        <authorList>
            <person name="Jaros S."/>
            <person name="Januszkiewicz K."/>
            <person name="Wedrychowicz H."/>
        </authorList>
    </citation>
    <scope>NUCLEOTIDE SEQUENCE [LARGE SCALE GENOMIC DNA]</scope>
    <source>
        <strain evidence="1 2">CGMCC 1.7049</strain>
    </source>
</reference>
<organism evidence="1 2">
    <name type="scientific">Hydrocarboniphaga daqingensis</name>
    <dbReference type="NCBI Taxonomy" id="490188"/>
    <lineage>
        <taxon>Bacteria</taxon>
        <taxon>Pseudomonadati</taxon>
        <taxon>Pseudomonadota</taxon>
        <taxon>Gammaproteobacteria</taxon>
        <taxon>Nevskiales</taxon>
        <taxon>Nevskiaceae</taxon>
        <taxon>Hydrocarboniphaga</taxon>
    </lineage>
</organism>
<evidence type="ECO:0008006" key="3">
    <source>
        <dbReference type="Google" id="ProtNLM"/>
    </source>
</evidence>
<evidence type="ECO:0000313" key="2">
    <source>
        <dbReference type="Proteomes" id="UP000199758"/>
    </source>
</evidence>
<dbReference type="Proteomes" id="UP000199758">
    <property type="component" value="Unassembled WGS sequence"/>
</dbReference>
<protein>
    <recommendedName>
        <fullName evidence="3">Phosphate transport system regulatory protein PhoU</fullName>
    </recommendedName>
</protein>
<keyword evidence="2" id="KW-1185">Reference proteome</keyword>
<sequence>MQADYIATMDELNRSLIQLRDAMTRASLALSDLAFALEAHEVVNSDDVVFDVDAVGRERAVQLAADHLNRLGR</sequence>
<gene>
    <name evidence="1" type="ORF">SAMN04488068_1802</name>
</gene>
<name>A0A1M5NDZ1_9GAMM</name>
<proteinExistence type="predicted"/>